<proteinExistence type="predicted"/>
<evidence type="ECO:0008006" key="4">
    <source>
        <dbReference type="Google" id="ProtNLM"/>
    </source>
</evidence>
<reference evidence="2 3" key="1">
    <citation type="journal article" date="2015" name="Fungal Genet. Biol.">
        <title>Evolution of novel wood decay mechanisms in Agaricales revealed by the genome sequences of Fistulina hepatica and Cylindrobasidium torrendii.</title>
        <authorList>
            <person name="Floudas D."/>
            <person name="Held B.W."/>
            <person name="Riley R."/>
            <person name="Nagy L.G."/>
            <person name="Koehler G."/>
            <person name="Ransdell A.S."/>
            <person name="Younus H."/>
            <person name="Chow J."/>
            <person name="Chiniquy J."/>
            <person name="Lipzen A."/>
            <person name="Tritt A."/>
            <person name="Sun H."/>
            <person name="Haridas S."/>
            <person name="LaButti K."/>
            <person name="Ohm R.A."/>
            <person name="Kues U."/>
            <person name="Blanchette R.A."/>
            <person name="Grigoriev I.V."/>
            <person name="Minto R.E."/>
            <person name="Hibbett D.S."/>
        </authorList>
    </citation>
    <scope>NUCLEOTIDE SEQUENCE [LARGE SCALE GENOMIC DNA]</scope>
    <source>
        <strain evidence="2 3">FP15055 ss-10</strain>
    </source>
</reference>
<sequence length="368" mass="42048">MPHSSMALPAELIIEIIIQLSCLDDMTGNLLHILALRQTCRLWDDVIVTSKAIWLAIFAARYDIHEYHYRSDFDLQRAVMQRTAALKQKLINLPLLRDMVLESVVHNIPAIVRSPIGSTVRRFYYVNTQDVCAPEYFLIMQAVMSATPENRRLPAEPEHRRQWLSLYRRGSFANTSLRAGGSYRYYQYIHISMLDLLKFDPRILPNRQEDIHASHSVPESRSVLETPPPNTRITGRMLGVTEERPLPDVLRSLETAYLESTFDRFYGVHTWVGYYADKGSLNPMARAELMLAPDPCPTHAWKLTGGGVDMPGLFVIRGTVKDTGEFALVELFDNGVERSYQGWVLPYGLVGEHSSGVFWMWKEDCDDA</sequence>
<name>A0A0D7BFV0_9AGAR</name>
<evidence type="ECO:0000313" key="2">
    <source>
        <dbReference type="EMBL" id="KIY68506.1"/>
    </source>
</evidence>
<dbReference type="SUPFAM" id="SSF81383">
    <property type="entry name" value="F-box domain"/>
    <property type="match status" value="1"/>
</dbReference>
<dbReference type="Proteomes" id="UP000054007">
    <property type="component" value="Unassembled WGS sequence"/>
</dbReference>
<protein>
    <recommendedName>
        <fullName evidence="4">F-box domain-containing protein</fullName>
    </recommendedName>
</protein>
<dbReference type="EMBL" id="KN880501">
    <property type="protein sequence ID" value="KIY68506.1"/>
    <property type="molecule type" value="Genomic_DNA"/>
</dbReference>
<organism evidence="2 3">
    <name type="scientific">Cylindrobasidium torrendii FP15055 ss-10</name>
    <dbReference type="NCBI Taxonomy" id="1314674"/>
    <lineage>
        <taxon>Eukaryota</taxon>
        <taxon>Fungi</taxon>
        <taxon>Dikarya</taxon>
        <taxon>Basidiomycota</taxon>
        <taxon>Agaricomycotina</taxon>
        <taxon>Agaricomycetes</taxon>
        <taxon>Agaricomycetidae</taxon>
        <taxon>Agaricales</taxon>
        <taxon>Marasmiineae</taxon>
        <taxon>Physalacriaceae</taxon>
        <taxon>Cylindrobasidium</taxon>
    </lineage>
</organism>
<dbReference type="STRING" id="1314674.A0A0D7BFV0"/>
<keyword evidence="3" id="KW-1185">Reference proteome</keyword>
<dbReference type="InterPro" id="IPR036047">
    <property type="entry name" value="F-box-like_dom_sf"/>
</dbReference>
<gene>
    <name evidence="2" type="ORF">CYLTODRAFT_453477</name>
</gene>
<dbReference type="AlphaFoldDB" id="A0A0D7BFV0"/>
<evidence type="ECO:0000256" key="1">
    <source>
        <dbReference type="SAM" id="MobiDB-lite"/>
    </source>
</evidence>
<evidence type="ECO:0000313" key="3">
    <source>
        <dbReference type="Proteomes" id="UP000054007"/>
    </source>
</evidence>
<feature type="region of interest" description="Disordered" evidence="1">
    <location>
        <begin position="212"/>
        <end position="235"/>
    </location>
</feature>
<accession>A0A0D7BFV0</accession>
<dbReference type="OrthoDB" id="3758141at2759"/>